<keyword evidence="3" id="KW-0808">Transferase</keyword>
<dbReference type="Gene3D" id="1.10.20.60">
    <property type="entry name" value="Glu-tRNAGln amidotransferase C subunit, N-terminal domain"/>
    <property type="match status" value="1"/>
</dbReference>
<dbReference type="OrthoDB" id="5295223at2"/>
<dbReference type="HAMAP" id="MF_00122">
    <property type="entry name" value="GatC"/>
    <property type="match status" value="1"/>
</dbReference>
<organism evidence="3 4">
    <name type="scientific">Tessaracoccus antarcticus</name>
    <dbReference type="NCBI Taxonomy" id="2479848"/>
    <lineage>
        <taxon>Bacteria</taxon>
        <taxon>Bacillati</taxon>
        <taxon>Actinomycetota</taxon>
        <taxon>Actinomycetes</taxon>
        <taxon>Propionibacteriales</taxon>
        <taxon>Propionibacteriaceae</taxon>
        <taxon>Tessaracoccus</taxon>
    </lineage>
</organism>
<comment type="similarity">
    <text evidence="1">Belongs to the GatC family.</text>
</comment>
<dbReference type="NCBIfam" id="TIGR00135">
    <property type="entry name" value="gatC"/>
    <property type="match status" value="1"/>
</dbReference>
<keyword evidence="4" id="KW-1185">Reference proteome</keyword>
<dbReference type="EC" id="6.3.5.-" evidence="1"/>
<dbReference type="GO" id="GO:0016740">
    <property type="term" value="F:transferase activity"/>
    <property type="evidence" value="ECO:0007669"/>
    <property type="project" value="UniProtKB-KW"/>
</dbReference>
<comment type="catalytic activity">
    <reaction evidence="1">
        <text>L-glutamyl-tRNA(Gln) + L-glutamine + ATP + H2O = L-glutaminyl-tRNA(Gln) + L-glutamate + ADP + phosphate + H(+)</text>
        <dbReference type="Rhea" id="RHEA:17521"/>
        <dbReference type="Rhea" id="RHEA-COMP:9681"/>
        <dbReference type="Rhea" id="RHEA-COMP:9684"/>
        <dbReference type="ChEBI" id="CHEBI:15377"/>
        <dbReference type="ChEBI" id="CHEBI:15378"/>
        <dbReference type="ChEBI" id="CHEBI:29985"/>
        <dbReference type="ChEBI" id="CHEBI:30616"/>
        <dbReference type="ChEBI" id="CHEBI:43474"/>
        <dbReference type="ChEBI" id="CHEBI:58359"/>
        <dbReference type="ChEBI" id="CHEBI:78520"/>
        <dbReference type="ChEBI" id="CHEBI:78521"/>
        <dbReference type="ChEBI" id="CHEBI:456216"/>
    </reaction>
</comment>
<accession>A0A3M0G2K4</accession>
<dbReference type="GO" id="GO:0006450">
    <property type="term" value="P:regulation of translational fidelity"/>
    <property type="evidence" value="ECO:0007669"/>
    <property type="project" value="InterPro"/>
</dbReference>
<dbReference type="AlphaFoldDB" id="A0A3M0G2K4"/>
<dbReference type="GO" id="GO:0050567">
    <property type="term" value="F:glutaminyl-tRNA synthase (glutamine-hydrolyzing) activity"/>
    <property type="evidence" value="ECO:0007669"/>
    <property type="project" value="UniProtKB-UniRule"/>
</dbReference>
<protein>
    <recommendedName>
        <fullName evidence="1">Aspartyl/glutamyl-tRNA(Asn/Gln) amidotransferase subunit C</fullName>
        <shortName evidence="1">Asp/Glu-ADT subunit C</shortName>
        <ecNumber evidence="1">6.3.5.-</ecNumber>
    </recommendedName>
</protein>
<evidence type="ECO:0000256" key="2">
    <source>
        <dbReference type="SAM" id="MobiDB-lite"/>
    </source>
</evidence>
<dbReference type="PANTHER" id="PTHR15004">
    <property type="entry name" value="GLUTAMYL-TRNA(GLN) AMIDOTRANSFERASE SUBUNIT C, MITOCHONDRIAL"/>
    <property type="match status" value="1"/>
</dbReference>
<dbReference type="InterPro" id="IPR003837">
    <property type="entry name" value="GatC"/>
</dbReference>
<keyword evidence="1" id="KW-0067">ATP-binding</keyword>
<dbReference type="GO" id="GO:0070681">
    <property type="term" value="P:glutaminyl-tRNAGln biosynthesis via transamidation"/>
    <property type="evidence" value="ECO:0007669"/>
    <property type="project" value="TreeGrafter"/>
</dbReference>
<keyword evidence="1" id="KW-0648">Protein biosynthesis</keyword>
<dbReference type="SUPFAM" id="SSF141000">
    <property type="entry name" value="Glu-tRNAGln amidotransferase C subunit"/>
    <property type="match status" value="1"/>
</dbReference>
<dbReference type="Pfam" id="PF02686">
    <property type="entry name" value="GatC"/>
    <property type="match status" value="1"/>
</dbReference>
<comment type="catalytic activity">
    <reaction evidence="1">
        <text>L-aspartyl-tRNA(Asn) + L-glutamine + ATP + H2O = L-asparaginyl-tRNA(Asn) + L-glutamate + ADP + phosphate + 2 H(+)</text>
        <dbReference type="Rhea" id="RHEA:14513"/>
        <dbReference type="Rhea" id="RHEA-COMP:9674"/>
        <dbReference type="Rhea" id="RHEA-COMP:9677"/>
        <dbReference type="ChEBI" id="CHEBI:15377"/>
        <dbReference type="ChEBI" id="CHEBI:15378"/>
        <dbReference type="ChEBI" id="CHEBI:29985"/>
        <dbReference type="ChEBI" id="CHEBI:30616"/>
        <dbReference type="ChEBI" id="CHEBI:43474"/>
        <dbReference type="ChEBI" id="CHEBI:58359"/>
        <dbReference type="ChEBI" id="CHEBI:78515"/>
        <dbReference type="ChEBI" id="CHEBI:78516"/>
        <dbReference type="ChEBI" id="CHEBI:456216"/>
    </reaction>
</comment>
<dbReference type="EMBL" id="REFW01000003">
    <property type="protein sequence ID" value="RMB58798.1"/>
    <property type="molecule type" value="Genomic_DNA"/>
</dbReference>
<reference evidence="3 4" key="1">
    <citation type="submission" date="2018-10" db="EMBL/GenBank/DDBJ databases">
        <title>Tessaracoccus antarcticuss sp. nov., isolated from sediment.</title>
        <authorList>
            <person name="Zhou L.Y."/>
            <person name="Du Z.J."/>
        </authorList>
    </citation>
    <scope>NUCLEOTIDE SEQUENCE [LARGE SCALE GENOMIC DNA]</scope>
    <source>
        <strain evidence="3 4">JDX10</strain>
    </source>
</reference>
<evidence type="ECO:0000313" key="3">
    <source>
        <dbReference type="EMBL" id="RMB58798.1"/>
    </source>
</evidence>
<dbReference type="GO" id="GO:0050566">
    <property type="term" value="F:asparaginyl-tRNA synthase (glutamine-hydrolyzing) activity"/>
    <property type="evidence" value="ECO:0007669"/>
    <property type="project" value="RHEA"/>
</dbReference>
<keyword evidence="1" id="KW-0436">Ligase</keyword>
<comment type="subunit">
    <text evidence="1">Heterotrimer of A, B and C subunits.</text>
</comment>
<sequence length="99" mass="10475">MVALTADDVARLAGLARLHLTEAECAELAPELDIILSSVDQVAAVARDDIPMMTHALPLTNVMRDDVVTPSLTPEQALSGAPATEDGRFRVPQILGEDA</sequence>
<feature type="region of interest" description="Disordered" evidence="2">
    <location>
        <begin position="73"/>
        <end position="99"/>
    </location>
</feature>
<gene>
    <name evidence="1 3" type="primary">gatC</name>
    <name evidence="3" type="ORF">EAX62_11765</name>
</gene>
<proteinExistence type="inferred from homology"/>
<name>A0A3M0G2K4_9ACTN</name>
<dbReference type="GO" id="GO:0005524">
    <property type="term" value="F:ATP binding"/>
    <property type="evidence" value="ECO:0007669"/>
    <property type="project" value="UniProtKB-KW"/>
</dbReference>
<comment type="caution">
    <text evidence="3">The sequence shown here is derived from an EMBL/GenBank/DDBJ whole genome shotgun (WGS) entry which is preliminary data.</text>
</comment>
<keyword evidence="1" id="KW-0547">Nucleotide-binding</keyword>
<evidence type="ECO:0000313" key="4">
    <source>
        <dbReference type="Proteomes" id="UP000275256"/>
    </source>
</evidence>
<evidence type="ECO:0000256" key="1">
    <source>
        <dbReference type="HAMAP-Rule" id="MF_00122"/>
    </source>
</evidence>
<dbReference type="GO" id="GO:0006412">
    <property type="term" value="P:translation"/>
    <property type="evidence" value="ECO:0007669"/>
    <property type="project" value="UniProtKB-UniRule"/>
</dbReference>
<dbReference type="PANTHER" id="PTHR15004:SF0">
    <property type="entry name" value="GLUTAMYL-TRNA(GLN) AMIDOTRANSFERASE SUBUNIT C, MITOCHONDRIAL"/>
    <property type="match status" value="1"/>
</dbReference>
<dbReference type="RefSeq" id="WP_121901919.1">
    <property type="nucleotide sequence ID" value="NZ_REFW01000003.1"/>
</dbReference>
<dbReference type="Proteomes" id="UP000275256">
    <property type="component" value="Unassembled WGS sequence"/>
</dbReference>
<comment type="function">
    <text evidence="1">Allows the formation of correctly charged Asn-tRNA(Asn) or Gln-tRNA(Gln) through the transamidation of misacylated Asp-tRNA(Asn) or Glu-tRNA(Gln) in organisms which lack either or both of asparaginyl-tRNA or glutaminyl-tRNA synthetases. The reaction takes place in the presence of glutamine and ATP through an activated phospho-Asp-tRNA(Asn) or phospho-Glu-tRNA(Gln).</text>
</comment>
<dbReference type="InterPro" id="IPR036113">
    <property type="entry name" value="Asp/Glu-ADT_sf_sub_c"/>
</dbReference>